<dbReference type="RefSeq" id="WP_152125247.1">
    <property type="nucleotide sequence ID" value="NZ_WELI01000006.1"/>
</dbReference>
<reference evidence="3 4" key="1">
    <citation type="submission" date="2019-10" db="EMBL/GenBank/DDBJ databases">
        <title>Rudanella paleaurantiibacter sp. nov., isolated from sludge.</title>
        <authorList>
            <person name="Xu S.Q."/>
        </authorList>
    </citation>
    <scope>NUCLEOTIDE SEQUENCE [LARGE SCALE GENOMIC DNA]</scope>
    <source>
        <strain evidence="3 4">HX-22-17</strain>
    </source>
</reference>
<evidence type="ECO:0000256" key="1">
    <source>
        <dbReference type="SAM" id="Phobius"/>
    </source>
</evidence>
<dbReference type="PANTHER" id="PTHR30273">
    <property type="entry name" value="PERIPLASMIC SIGNAL SENSOR AND SIGMA FACTOR ACTIVATOR FECR-RELATED"/>
    <property type="match status" value="1"/>
</dbReference>
<protein>
    <submittedName>
        <fullName evidence="3">Iron dicitrate transport regulator FecR</fullName>
    </submittedName>
</protein>
<evidence type="ECO:0000313" key="4">
    <source>
        <dbReference type="Proteomes" id="UP000488299"/>
    </source>
</evidence>
<dbReference type="AlphaFoldDB" id="A0A7J5TWX0"/>
<dbReference type="PANTHER" id="PTHR30273:SF2">
    <property type="entry name" value="PROTEIN FECR"/>
    <property type="match status" value="1"/>
</dbReference>
<comment type="caution">
    <text evidence="3">The sequence shown here is derived from an EMBL/GenBank/DDBJ whole genome shotgun (WGS) entry which is preliminary data.</text>
</comment>
<sequence length="268" mass="30689">MKPYATYAAEELALDDMFMRWVQHPDDDEVALFWQTFTKQHPHRRAVVEEARRMVIDCSTPLPGAMANDEMANLWERIRGSLRELDEIKPLQPSIQKVVTWWYFGRTVAAALGLLLFIGWSYWIHRSDKLQTIRSGSAQTRMVRLPDGSKARLQPNSQLEFVQQWVGEIPRAVWLQGEARFSVVHSPKTSTFRVHTSDVTVEATGTEFWIGQQAEGTRIGLQRGTLTLLLNDDDRRVTMHPGDSLEVRGHLVFPLKLSVGQLNKAVKR</sequence>
<accession>A0A7J5TWX0</accession>
<keyword evidence="4" id="KW-1185">Reference proteome</keyword>
<dbReference type="Pfam" id="PF04773">
    <property type="entry name" value="FecR"/>
    <property type="match status" value="1"/>
</dbReference>
<organism evidence="3 4">
    <name type="scientific">Rudanella paleaurantiibacter</name>
    <dbReference type="NCBI Taxonomy" id="2614655"/>
    <lineage>
        <taxon>Bacteria</taxon>
        <taxon>Pseudomonadati</taxon>
        <taxon>Bacteroidota</taxon>
        <taxon>Cytophagia</taxon>
        <taxon>Cytophagales</taxon>
        <taxon>Cytophagaceae</taxon>
        <taxon>Rudanella</taxon>
    </lineage>
</organism>
<dbReference type="Gene3D" id="2.60.120.1440">
    <property type="match status" value="1"/>
</dbReference>
<evidence type="ECO:0000259" key="2">
    <source>
        <dbReference type="Pfam" id="PF04773"/>
    </source>
</evidence>
<dbReference type="GO" id="GO:0016989">
    <property type="term" value="F:sigma factor antagonist activity"/>
    <property type="evidence" value="ECO:0007669"/>
    <property type="project" value="TreeGrafter"/>
</dbReference>
<dbReference type="EMBL" id="WELI01000006">
    <property type="protein sequence ID" value="KAB7729139.1"/>
    <property type="molecule type" value="Genomic_DNA"/>
</dbReference>
<dbReference type="InterPro" id="IPR006860">
    <property type="entry name" value="FecR"/>
</dbReference>
<feature type="transmembrane region" description="Helical" evidence="1">
    <location>
        <begin position="101"/>
        <end position="124"/>
    </location>
</feature>
<keyword evidence="1" id="KW-0472">Membrane</keyword>
<dbReference type="InterPro" id="IPR012373">
    <property type="entry name" value="Ferrdict_sens_TM"/>
</dbReference>
<evidence type="ECO:0000313" key="3">
    <source>
        <dbReference type="EMBL" id="KAB7729139.1"/>
    </source>
</evidence>
<name>A0A7J5TWX0_9BACT</name>
<dbReference type="Proteomes" id="UP000488299">
    <property type="component" value="Unassembled WGS sequence"/>
</dbReference>
<proteinExistence type="predicted"/>
<keyword evidence="1" id="KW-0812">Transmembrane</keyword>
<keyword evidence="1" id="KW-1133">Transmembrane helix</keyword>
<feature type="domain" description="FecR protein" evidence="2">
    <location>
        <begin position="132"/>
        <end position="225"/>
    </location>
</feature>
<gene>
    <name evidence="3" type="ORF">F5984_15945</name>
</gene>